<organism evidence="1 2">
    <name type="scientific">Gigaspora margarita</name>
    <dbReference type="NCBI Taxonomy" id="4874"/>
    <lineage>
        <taxon>Eukaryota</taxon>
        <taxon>Fungi</taxon>
        <taxon>Fungi incertae sedis</taxon>
        <taxon>Mucoromycota</taxon>
        <taxon>Glomeromycotina</taxon>
        <taxon>Glomeromycetes</taxon>
        <taxon>Diversisporales</taxon>
        <taxon>Gigasporaceae</taxon>
        <taxon>Gigaspora</taxon>
    </lineage>
</organism>
<dbReference type="Proteomes" id="UP000789901">
    <property type="component" value="Unassembled WGS sequence"/>
</dbReference>
<comment type="caution">
    <text evidence="1">The sequence shown here is derived from an EMBL/GenBank/DDBJ whole genome shotgun (WGS) entry which is preliminary data.</text>
</comment>
<sequence length="114" mass="13336">MQKLSAFYFVNSKKELQYFSAYNDDDELHEALSNMDLGDYDNYNKEEQPTNEEVQDDEFLEKEMLKIEKLLNIDVANFTKDLGGIVFTANFESFAEEDRNIQNNDVKSNVDKDN</sequence>
<gene>
    <name evidence="1" type="ORF">GMARGA_LOCUS18995</name>
</gene>
<keyword evidence="2" id="KW-1185">Reference proteome</keyword>
<reference evidence="1 2" key="1">
    <citation type="submission" date="2021-06" db="EMBL/GenBank/DDBJ databases">
        <authorList>
            <person name="Kallberg Y."/>
            <person name="Tangrot J."/>
            <person name="Rosling A."/>
        </authorList>
    </citation>
    <scope>NUCLEOTIDE SEQUENCE [LARGE SCALE GENOMIC DNA]</scope>
    <source>
        <strain evidence="1 2">120-4 pot B 10/14</strain>
    </source>
</reference>
<protein>
    <submittedName>
        <fullName evidence="1">27061_t:CDS:1</fullName>
    </submittedName>
</protein>
<dbReference type="EMBL" id="CAJVQB010015560">
    <property type="protein sequence ID" value="CAG8775244.1"/>
    <property type="molecule type" value="Genomic_DNA"/>
</dbReference>
<name>A0ABN7VK40_GIGMA</name>
<evidence type="ECO:0000313" key="2">
    <source>
        <dbReference type="Proteomes" id="UP000789901"/>
    </source>
</evidence>
<proteinExistence type="predicted"/>
<accession>A0ABN7VK40</accession>
<evidence type="ECO:0000313" key="1">
    <source>
        <dbReference type="EMBL" id="CAG8775244.1"/>
    </source>
</evidence>